<feature type="region of interest" description="Disordered" evidence="1">
    <location>
        <begin position="73"/>
        <end position="94"/>
    </location>
</feature>
<feature type="compositionally biased region" description="Low complexity" evidence="1">
    <location>
        <begin position="223"/>
        <end position="241"/>
    </location>
</feature>
<evidence type="ECO:0000313" key="2">
    <source>
        <dbReference type="EMBL" id="KAF9442879.1"/>
    </source>
</evidence>
<dbReference type="EMBL" id="MU151553">
    <property type="protein sequence ID" value="KAF9442879.1"/>
    <property type="molecule type" value="Genomic_DNA"/>
</dbReference>
<feature type="region of interest" description="Disordered" evidence="1">
    <location>
        <begin position="191"/>
        <end position="241"/>
    </location>
</feature>
<reference evidence="2" key="1">
    <citation type="submission" date="2020-11" db="EMBL/GenBank/DDBJ databases">
        <authorList>
            <consortium name="DOE Joint Genome Institute"/>
            <person name="Ahrendt S."/>
            <person name="Riley R."/>
            <person name="Andreopoulos W."/>
            <person name="Labutti K."/>
            <person name="Pangilinan J."/>
            <person name="Ruiz-Duenas F.J."/>
            <person name="Barrasa J.M."/>
            <person name="Sanchez-Garcia M."/>
            <person name="Camarero S."/>
            <person name="Miyauchi S."/>
            <person name="Serrano A."/>
            <person name="Linde D."/>
            <person name="Babiker R."/>
            <person name="Drula E."/>
            <person name="Ayuso-Fernandez I."/>
            <person name="Pacheco R."/>
            <person name="Padilla G."/>
            <person name="Ferreira P."/>
            <person name="Barriuso J."/>
            <person name="Kellner H."/>
            <person name="Castanera R."/>
            <person name="Alfaro M."/>
            <person name="Ramirez L."/>
            <person name="Pisabarro A.G."/>
            <person name="Kuo A."/>
            <person name="Tritt A."/>
            <person name="Lipzen A."/>
            <person name="He G."/>
            <person name="Yan M."/>
            <person name="Ng V."/>
            <person name="Cullen D."/>
            <person name="Martin F."/>
            <person name="Rosso M.-N."/>
            <person name="Henrissat B."/>
            <person name="Hibbett D."/>
            <person name="Martinez A.T."/>
            <person name="Grigoriev I.V."/>
        </authorList>
    </citation>
    <scope>NUCLEOTIDE SEQUENCE</scope>
    <source>
        <strain evidence="2">MF-IS2</strain>
    </source>
</reference>
<dbReference type="OrthoDB" id="343114at2759"/>
<gene>
    <name evidence="2" type="ORF">P691DRAFT_764802</name>
</gene>
<accession>A0A9P5X1H1</accession>
<proteinExistence type="predicted"/>
<evidence type="ECO:0000313" key="3">
    <source>
        <dbReference type="Proteomes" id="UP000807342"/>
    </source>
</evidence>
<name>A0A9P5X1H1_9AGAR</name>
<dbReference type="AlphaFoldDB" id="A0A9P5X1H1"/>
<feature type="compositionally biased region" description="Polar residues" evidence="1">
    <location>
        <begin position="73"/>
        <end position="93"/>
    </location>
</feature>
<protein>
    <submittedName>
        <fullName evidence="2">Uncharacterized protein</fullName>
    </submittedName>
</protein>
<organism evidence="2 3">
    <name type="scientific">Macrolepiota fuliginosa MF-IS2</name>
    <dbReference type="NCBI Taxonomy" id="1400762"/>
    <lineage>
        <taxon>Eukaryota</taxon>
        <taxon>Fungi</taxon>
        <taxon>Dikarya</taxon>
        <taxon>Basidiomycota</taxon>
        <taxon>Agaricomycotina</taxon>
        <taxon>Agaricomycetes</taxon>
        <taxon>Agaricomycetidae</taxon>
        <taxon>Agaricales</taxon>
        <taxon>Agaricineae</taxon>
        <taxon>Agaricaceae</taxon>
        <taxon>Macrolepiota</taxon>
    </lineage>
</organism>
<keyword evidence="3" id="KW-1185">Reference proteome</keyword>
<evidence type="ECO:0000256" key="1">
    <source>
        <dbReference type="SAM" id="MobiDB-lite"/>
    </source>
</evidence>
<dbReference type="Proteomes" id="UP000807342">
    <property type="component" value="Unassembled WGS sequence"/>
</dbReference>
<comment type="caution">
    <text evidence="2">The sequence shown here is derived from an EMBL/GenBank/DDBJ whole genome shotgun (WGS) entry which is preliminary data.</text>
</comment>
<sequence>MPRKPRSKFADHATNPPTFKLCNETQWFLTAMNQNCCAVSKFTINKYLRLVLVAWRSQVMDDLLQMHFRLESSPPTQGSSAPIEVDNNNQGNSEIDELSPADKLTNAIAAFGQWFKNNNIADDICLGLVENIRCIAMMFSLIPAPHHCPIPPPCTCPHQADALPCDCLHADDIPTPPPCIRPHCDNEDIPMEPPTPTCAFSEAASQTPVPSHEATTPPPPPAAVATSPAAAASSASAGPRG</sequence>